<proteinExistence type="predicted"/>
<organism evidence="2 3">
    <name type="scientific">Neorhizobium phenanthreniclasticum</name>
    <dbReference type="NCBI Taxonomy" id="3157917"/>
    <lineage>
        <taxon>Bacteria</taxon>
        <taxon>Pseudomonadati</taxon>
        <taxon>Pseudomonadota</taxon>
        <taxon>Alphaproteobacteria</taxon>
        <taxon>Hyphomicrobiales</taxon>
        <taxon>Rhizobiaceae</taxon>
        <taxon>Rhizobium/Agrobacterium group</taxon>
        <taxon>Neorhizobium</taxon>
    </lineage>
</organism>
<feature type="domain" description="Creatinase N-terminal" evidence="1">
    <location>
        <begin position="129"/>
        <end position="182"/>
    </location>
</feature>
<dbReference type="SUPFAM" id="SSF53092">
    <property type="entry name" value="Creatinase/prolidase N-terminal domain"/>
    <property type="match status" value="1"/>
</dbReference>
<reference evidence="2 3" key="1">
    <citation type="submission" date="2024-05" db="EMBL/GenBank/DDBJ databases">
        <title>Neorhizobium sp. Rsf11, a plant growth promoting and heavy metal resistant PAH-degrader.</title>
        <authorList>
            <person name="Golubev S.N."/>
            <person name="Muratova A.Y."/>
            <person name="Markelova M.I."/>
        </authorList>
    </citation>
    <scope>NUCLEOTIDE SEQUENCE [LARGE SCALE GENOMIC DNA]</scope>
    <source>
        <strain evidence="2 3">Rsf11</strain>
    </source>
</reference>
<dbReference type="EMBL" id="JBEAAL010000014">
    <property type="protein sequence ID" value="MEQ1406865.1"/>
    <property type="molecule type" value="Genomic_DNA"/>
</dbReference>
<dbReference type="Proteomes" id="UP001496627">
    <property type="component" value="Unassembled WGS sequence"/>
</dbReference>
<keyword evidence="2" id="KW-0378">Hydrolase</keyword>
<dbReference type="GO" id="GO:0004177">
    <property type="term" value="F:aminopeptidase activity"/>
    <property type="evidence" value="ECO:0007669"/>
    <property type="project" value="UniProtKB-KW"/>
</dbReference>
<keyword evidence="3" id="KW-1185">Reference proteome</keyword>
<accession>A0ABV0M776</accession>
<dbReference type="RefSeq" id="WP_348863570.1">
    <property type="nucleotide sequence ID" value="NZ_JBEAAL010000014.1"/>
</dbReference>
<dbReference type="Pfam" id="PF01321">
    <property type="entry name" value="Creatinase_N"/>
    <property type="match status" value="1"/>
</dbReference>
<dbReference type="Gene3D" id="3.40.350.10">
    <property type="entry name" value="Creatinase/prolidase N-terminal domain"/>
    <property type="match status" value="1"/>
</dbReference>
<evidence type="ECO:0000259" key="1">
    <source>
        <dbReference type="Pfam" id="PF01321"/>
    </source>
</evidence>
<protein>
    <submittedName>
        <fullName evidence="2">Aminopeptidase P family N-terminal domain-containing protein</fullName>
    </submittedName>
</protein>
<sequence>MSDLDRNRAEALMQAAGMDGLAIFQPEAFRYATELDAGVAAMWRRAGACIALVPADKRLRTGAVAADHAVQFLDLSTRNVDVLRQRIWIDYLVLPPALGEDPFPELARQYAAQGLGGARPESFDRAEAFRLLGELLDTRGLLSATIGCDLEFVPAADFAALQEALPNVRFIDGSDVLRRLRRCSRSLAGAGCRTIAAAISAIRSAQAAAAKNGPSFPPAIGSLSCPA</sequence>
<dbReference type="InterPro" id="IPR000587">
    <property type="entry name" value="Creatinase_N"/>
</dbReference>
<evidence type="ECO:0000313" key="3">
    <source>
        <dbReference type="Proteomes" id="UP001496627"/>
    </source>
</evidence>
<keyword evidence="2" id="KW-0645">Protease</keyword>
<evidence type="ECO:0000313" key="2">
    <source>
        <dbReference type="EMBL" id="MEQ1406865.1"/>
    </source>
</evidence>
<name>A0ABV0M776_9HYPH</name>
<gene>
    <name evidence="2" type="ORF">ABK249_18200</name>
</gene>
<comment type="caution">
    <text evidence="2">The sequence shown here is derived from an EMBL/GenBank/DDBJ whole genome shotgun (WGS) entry which is preliminary data.</text>
</comment>
<keyword evidence="2" id="KW-0031">Aminopeptidase</keyword>
<dbReference type="InterPro" id="IPR029149">
    <property type="entry name" value="Creatin/AminoP/Spt16_N"/>
</dbReference>